<evidence type="ECO:0000313" key="2">
    <source>
        <dbReference type="Proteomes" id="UP000275385"/>
    </source>
</evidence>
<name>A0A420Y6X8_9PEZI</name>
<proteinExistence type="predicted"/>
<dbReference type="EMBL" id="QVQW01000041">
    <property type="protein sequence ID" value="RKU43587.1"/>
    <property type="molecule type" value="Genomic_DNA"/>
</dbReference>
<reference evidence="1 2" key="1">
    <citation type="submission" date="2018-08" db="EMBL/GenBank/DDBJ databases">
        <title>Draft genome of the lignicolous fungus Coniochaeta pulveracea.</title>
        <authorList>
            <person name="Borstlap C.J."/>
            <person name="De Witt R.N."/>
            <person name="Botha A."/>
            <person name="Volschenk H."/>
        </authorList>
    </citation>
    <scope>NUCLEOTIDE SEQUENCE [LARGE SCALE GENOMIC DNA]</scope>
    <source>
        <strain evidence="1 2">CAB683</strain>
    </source>
</reference>
<dbReference type="AlphaFoldDB" id="A0A420Y6X8"/>
<evidence type="ECO:0000313" key="1">
    <source>
        <dbReference type="EMBL" id="RKU43587.1"/>
    </source>
</evidence>
<keyword evidence="2" id="KW-1185">Reference proteome</keyword>
<gene>
    <name evidence="1" type="ORF">DL546_009917</name>
</gene>
<organism evidence="1 2">
    <name type="scientific">Coniochaeta pulveracea</name>
    <dbReference type="NCBI Taxonomy" id="177199"/>
    <lineage>
        <taxon>Eukaryota</taxon>
        <taxon>Fungi</taxon>
        <taxon>Dikarya</taxon>
        <taxon>Ascomycota</taxon>
        <taxon>Pezizomycotina</taxon>
        <taxon>Sordariomycetes</taxon>
        <taxon>Sordariomycetidae</taxon>
        <taxon>Coniochaetales</taxon>
        <taxon>Coniochaetaceae</taxon>
        <taxon>Coniochaeta</taxon>
    </lineage>
</organism>
<protein>
    <submittedName>
        <fullName evidence="1">Uncharacterized protein</fullName>
    </submittedName>
</protein>
<accession>A0A420Y6X8</accession>
<comment type="caution">
    <text evidence="1">The sequence shown here is derived from an EMBL/GenBank/DDBJ whole genome shotgun (WGS) entry which is preliminary data.</text>
</comment>
<sequence length="140" mass="15521">MASPWDLITPSTPSLTTCSAHEWTFQATDCHICTTYGVMSSSQVPRQVIRAPLAESQAYMNAQAFVSFQSTRVCSLGIRRTTVAARPSRASISRRLPVRCRHCDVSAKDCRCCQVQVSRSECRPSKSGMQPWKKCMASTI</sequence>
<dbReference type="Proteomes" id="UP000275385">
    <property type="component" value="Unassembled WGS sequence"/>
</dbReference>